<evidence type="ECO:0000256" key="6">
    <source>
        <dbReference type="ARBA" id="ARBA00022840"/>
    </source>
</evidence>
<dbReference type="SUPFAM" id="SSF52540">
    <property type="entry name" value="P-loop containing nucleoside triphosphate hydrolases"/>
    <property type="match status" value="2"/>
</dbReference>
<dbReference type="AlphaFoldDB" id="A0A3G9ICI4"/>
<dbReference type="CDD" id="cd03241">
    <property type="entry name" value="ABC_RecN"/>
    <property type="match status" value="1"/>
</dbReference>
<protein>
    <recommendedName>
        <fullName evidence="3 9">DNA repair protein RecN</fullName>
    </recommendedName>
    <alternativeName>
        <fullName evidence="8 9">Recombination protein N</fullName>
    </alternativeName>
</protein>
<evidence type="ECO:0000259" key="10">
    <source>
        <dbReference type="Pfam" id="PF02463"/>
    </source>
</evidence>
<dbReference type="InterPro" id="IPR027417">
    <property type="entry name" value="P-loop_NTPase"/>
</dbReference>
<dbReference type="OrthoDB" id="9806954at2"/>
<evidence type="ECO:0000256" key="5">
    <source>
        <dbReference type="ARBA" id="ARBA00022763"/>
    </source>
</evidence>
<proteinExistence type="inferred from homology"/>
<dbReference type="PANTHER" id="PTHR11059:SF0">
    <property type="entry name" value="DNA REPAIR PROTEIN RECN"/>
    <property type="match status" value="1"/>
</dbReference>
<keyword evidence="5 9" id="KW-0227">DNA damage</keyword>
<gene>
    <name evidence="11" type="primary">recN</name>
    <name evidence="11" type="ORF">Back2_03430</name>
</gene>
<evidence type="ECO:0000256" key="7">
    <source>
        <dbReference type="ARBA" id="ARBA00023204"/>
    </source>
</evidence>
<keyword evidence="4" id="KW-0547">Nucleotide-binding</keyword>
<dbReference type="KEGG" id="nbe:Back2_03430"/>
<comment type="similarity">
    <text evidence="2 9">Belongs to the RecN family.</text>
</comment>
<evidence type="ECO:0000256" key="2">
    <source>
        <dbReference type="ARBA" id="ARBA00009441"/>
    </source>
</evidence>
<evidence type="ECO:0000256" key="1">
    <source>
        <dbReference type="ARBA" id="ARBA00003618"/>
    </source>
</evidence>
<dbReference type="Pfam" id="PF02463">
    <property type="entry name" value="SMC_N"/>
    <property type="match status" value="1"/>
</dbReference>
<comment type="function">
    <text evidence="1 9">May be involved in recombinational repair of damaged DNA.</text>
</comment>
<name>A0A3G9ICI4_9ACTN</name>
<sequence length="582" mass="61075">MLEELRISGLGVIDSASVDLGPGLTVITGETGAGKTMIVTALNLLLGQRADSGAVRTGARQARVEGVLNVRGAVGLAESVDELGGEVEDDRVLVSRSVASVGRPKTFVGGAAVPTSTLAATISPHVVVHGQSDQGRLLQTKHQRGILDRYAGLGELLGIYRDAYSELASVEEQLAVLVSAARERVQEADLLRYGLNEVEAAEPKLGEDDELRAEEQRLGYVDNLRTAAENAHEALSNDGGSDAMSLIAAARRQIDGVREHDAAFAALGDRLAEVQYLLSDVAADLAAYGAGLDVDPHRLAAVSERRAVLAGLTRKYGDTIDEVLAWAEQAAARVGDLDDTDGTIETLRTRRAALRATIASVGTEISTRRQASASTLAASVTDELTHLAMPNALLAVDVRQRSVEAPANDLGAHAPIWTGEGWLQFGSSGLDEVEFLIAANTGSPPRPLAKSASGGELSRVMLALEVVVAATSPVPTFVFDEVDAGIGGSAGVDVGRRLAMLARSAQVLVVTHLPQVAAYADTHVVVNKSSEEGVTSSDLRVLTDDEREQELSRMLAGLEGSETALAHARELREVARAAAGRN</sequence>
<dbReference type="GO" id="GO:0009432">
    <property type="term" value="P:SOS response"/>
    <property type="evidence" value="ECO:0007669"/>
    <property type="project" value="TreeGrafter"/>
</dbReference>
<dbReference type="RefSeq" id="WP_125566182.1">
    <property type="nucleotide sequence ID" value="NZ_AP019307.1"/>
</dbReference>
<dbReference type="PANTHER" id="PTHR11059">
    <property type="entry name" value="DNA REPAIR PROTEIN RECN"/>
    <property type="match status" value="1"/>
</dbReference>
<reference evidence="11 12" key="1">
    <citation type="submission" date="2018-11" db="EMBL/GenBank/DDBJ databases">
        <title>Complete genome sequence of Nocardioides baekrokdamisoli strain KCTC 39748.</title>
        <authorList>
            <person name="Kang S.W."/>
            <person name="Lee K.C."/>
            <person name="Kim K.K."/>
            <person name="Kim J.S."/>
            <person name="Kim D.S."/>
            <person name="Ko S.H."/>
            <person name="Yang S.H."/>
            <person name="Shin Y.K."/>
            <person name="Lee J.S."/>
        </authorList>
    </citation>
    <scope>NUCLEOTIDE SEQUENCE [LARGE SCALE GENOMIC DNA]</scope>
    <source>
        <strain evidence="11 12">KCTC 39748</strain>
    </source>
</reference>
<dbReference type="EMBL" id="AP019307">
    <property type="protein sequence ID" value="BBH16056.1"/>
    <property type="molecule type" value="Genomic_DNA"/>
</dbReference>
<evidence type="ECO:0000313" key="12">
    <source>
        <dbReference type="Proteomes" id="UP000271573"/>
    </source>
</evidence>
<dbReference type="FunFam" id="3.40.50.300:FF:000356">
    <property type="entry name" value="DNA repair protein RecN"/>
    <property type="match status" value="1"/>
</dbReference>
<organism evidence="11 12">
    <name type="scientific">Nocardioides baekrokdamisoli</name>
    <dbReference type="NCBI Taxonomy" id="1804624"/>
    <lineage>
        <taxon>Bacteria</taxon>
        <taxon>Bacillati</taxon>
        <taxon>Actinomycetota</taxon>
        <taxon>Actinomycetes</taxon>
        <taxon>Propionibacteriales</taxon>
        <taxon>Nocardioidaceae</taxon>
        <taxon>Nocardioides</taxon>
    </lineage>
</organism>
<keyword evidence="12" id="KW-1185">Reference proteome</keyword>
<evidence type="ECO:0000256" key="9">
    <source>
        <dbReference type="PIRNR" id="PIRNR003128"/>
    </source>
</evidence>
<accession>A0A3G9ICI4</accession>
<dbReference type="NCBIfam" id="TIGR00634">
    <property type="entry name" value="recN"/>
    <property type="match status" value="1"/>
</dbReference>
<dbReference type="PIRSF" id="PIRSF003128">
    <property type="entry name" value="RecN"/>
    <property type="match status" value="1"/>
</dbReference>
<keyword evidence="7 9" id="KW-0234">DNA repair</keyword>
<evidence type="ECO:0000256" key="3">
    <source>
        <dbReference type="ARBA" id="ARBA00021315"/>
    </source>
</evidence>
<dbReference type="InterPro" id="IPR004604">
    <property type="entry name" value="DNA_recomb/repair_RecN"/>
</dbReference>
<evidence type="ECO:0000313" key="11">
    <source>
        <dbReference type="EMBL" id="BBH16056.1"/>
    </source>
</evidence>
<dbReference type="GO" id="GO:0005524">
    <property type="term" value="F:ATP binding"/>
    <property type="evidence" value="ECO:0007669"/>
    <property type="project" value="UniProtKB-KW"/>
</dbReference>
<dbReference type="Gene3D" id="3.40.50.300">
    <property type="entry name" value="P-loop containing nucleotide triphosphate hydrolases"/>
    <property type="match status" value="2"/>
</dbReference>
<keyword evidence="6" id="KW-0067">ATP-binding</keyword>
<dbReference type="Proteomes" id="UP000271573">
    <property type="component" value="Chromosome"/>
</dbReference>
<feature type="domain" description="RecF/RecN/SMC N-terminal" evidence="10">
    <location>
        <begin position="2"/>
        <end position="529"/>
    </location>
</feature>
<dbReference type="GO" id="GO:0043590">
    <property type="term" value="C:bacterial nucleoid"/>
    <property type="evidence" value="ECO:0007669"/>
    <property type="project" value="TreeGrafter"/>
</dbReference>
<dbReference type="GO" id="GO:0006310">
    <property type="term" value="P:DNA recombination"/>
    <property type="evidence" value="ECO:0007669"/>
    <property type="project" value="InterPro"/>
</dbReference>
<evidence type="ECO:0000256" key="8">
    <source>
        <dbReference type="ARBA" id="ARBA00033408"/>
    </source>
</evidence>
<dbReference type="InterPro" id="IPR003395">
    <property type="entry name" value="RecF/RecN/SMC_N"/>
</dbReference>
<evidence type="ECO:0000256" key="4">
    <source>
        <dbReference type="ARBA" id="ARBA00022741"/>
    </source>
</evidence>
<dbReference type="GO" id="GO:0006281">
    <property type="term" value="P:DNA repair"/>
    <property type="evidence" value="ECO:0007669"/>
    <property type="project" value="UniProtKB-KW"/>
</dbReference>